<evidence type="ECO:0000313" key="7">
    <source>
        <dbReference type="EMBL" id="GGD78813.1"/>
    </source>
</evidence>
<dbReference type="PANTHER" id="PTHR40394:SF2">
    <property type="entry name" value="QUINOL:CYTOCHROME C OXIDOREDUCTASE MEMBRANE PROTEIN"/>
    <property type="match status" value="1"/>
</dbReference>
<feature type="domain" description="Cytochrome c" evidence="6">
    <location>
        <begin position="117"/>
        <end position="201"/>
    </location>
</feature>
<protein>
    <submittedName>
        <fullName evidence="7">Cytochrome c</fullName>
    </submittedName>
</protein>
<evidence type="ECO:0000256" key="3">
    <source>
        <dbReference type="ARBA" id="ARBA00023004"/>
    </source>
</evidence>
<keyword evidence="1 4" id="KW-0349">Heme</keyword>
<dbReference type="AlphaFoldDB" id="A0A916Z7P4"/>
<evidence type="ECO:0000256" key="5">
    <source>
        <dbReference type="SAM" id="SignalP"/>
    </source>
</evidence>
<keyword evidence="8" id="KW-1185">Reference proteome</keyword>
<dbReference type="PROSITE" id="PS51257">
    <property type="entry name" value="PROKAR_LIPOPROTEIN"/>
    <property type="match status" value="1"/>
</dbReference>
<dbReference type="SUPFAM" id="SSF46626">
    <property type="entry name" value="Cytochrome c"/>
    <property type="match status" value="1"/>
</dbReference>
<organism evidence="7 8">
    <name type="scientific">Emticicia aquatilis</name>
    <dbReference type="NCBI Taxonomy" id="1537369"/>
    <lineage>
        <taxon>Bacteria</taxon>
        <taxon>Pseudomonadati</taxon>
        <taxon>Bacteroidota</taxon>
        <taxon>Cytophagia</taxon>
        <taxon>Cytophagales</taxon>
        <taxon>Leadbetterellaceae</taxon>
        <taxon>Emticicia</taxon>
    </lineage>
</organism>
<dbReference type="Gene3D" id="1.10.760.10">
    <property type="entry name" value="Cytochrome c-like domain"/>
    <property type="match status" value="1"/>
</dbReference>
<dbReference type="Proteomes" id="UP000609064">
    <property type="component" value="Unassembled WGS sequence"/>
</dbReference>
<accession>A0A916Z7P4</accession>
<dbReference type="GO" id="GO:0009055">
    <property type="term" value="F:electron transfer activity"/>
    <property type="evidence" value="ECO:0007669"/>
    <property type="project" value="InterPro"/>
</dbReference>
<dbReference type="PANTHER" id="PTHR40394">
    <property type="entry name" value="LIPOPROTEIN-RELATED"/>
    <property type="match status" value="1"/>
</dbReference>
<dbReference type="InterPro" id="IPR009056">
    <property type="entry name" value="Cyt_c-like_dom"/>
</dbReference>
<gene>
    <name evidence="7" type="primary">actE</name>
    <name evidence="7" type="ORF">GCM10011514_48540</name>
</gene>
<reference evidence="7" key="1">
    <citation type="journal article" date="2014" name="Int. J. Syst. Evol. Microbiol.">
        <title>Complete genome sequence of Corynebacterium casei LMG S-19264T (=DSM 44701T), isolated from a smear-ripened cheese.</title>
        <authorList>
            <consortium name="US DOE Joint Genome Institute (JGI-PGF)"/>
            <person name="Walter F."/>
            <person name="Albersmeier A."/>
            <person name="Kalinowski J."/>
            <person name="Ruckert C."/>
        </authorList>
    </citation>
    <scope>NUCLEOTIDE SEQUENCE</scope>
    <source>
        <strain evidence="7">CGMCC 1.15958</strain>
    </source>
</reference>
<dbReference type="GO" id="GO:0020037">
    <property type="term" value="F:heme binding"/>
    <property type="evidence" value="ECO:0007669"/>
    <property type="project" value="InterPro"/>
</dbReference>
<dbReference type="EMBL" id="BMKK01000014">
    <property type="protein sequence ID" value="GGD78813.1"/>
    <property type="molecule type" value="Genomic_DNA"/>
</dbReference>
<feature type="chain" id="PRO_5037687008" evidence="5">
    <location>
        <begin position="24"/>
        <end position="204"/>
    </location>
</feature>
<dbReference type="Pfam" id="PF13442">
    <property type="entry name" value="Cytochrome_CBB3"/>
    <property type="match status" value="1"/>
</dbReference>
<evidence type="ECO:0000256" key="4">
    <source>
        <dbReference type="PROSITE-ProRule" id="PRU00433"/>
    </source>
</evidence>
<keyword evidence="2 4" id="KW-0479">Metal-binding</keyword>
<dbReference type="PROSITE" id="PS51007">
    <property type="entry name" value="CYTC"/>
    <property type="match status" value="1"/>
</dbReference>
<proteinExistence type="predicted"/>
<name>A0A916Z7P4_9BACT</name>
<reference evidence="7" key="2">
    <citation type="submission" date="2020-09" db="EMBL/GenBank/DDBJ databases">
        <authorList>
            <person name="Sun Q."/>
            <person name="Zhou Y."/>
        </authorList>
    </citation>
    <scope>NUCLEOTIDE SEQUENCE</scope>
    <source>
        <strain evidence="7">CGMCC 1.15958</strain>
    </source>
</reference>
<keyword evidence="3 4" id="KW-0408">Iron</keyword>
<dbReference type="GO" id="GO:0046872">
    <property type="term" value="F:metal ion binding"/>
    <property type="evidence" value="ECO:0007669"/>
    <property type="project" value="UniProtKB-KW"/>
</dbReference>
<sequence>MKVSLKNISLALSIATFSTVALTSCKDNNSTGWEFAPNMYNSRAYEPLTQWRENNINPDGKNMRSPVAGTVARANYNTSFVQDDSTVVNDLMVYNLPKDSIAVAEVTLKNPIPWSEKAEEEGKVLYERNCQHCHGEKGAGDGPVGKVYKGVPNYASDAYKNMNDGHIYHVITFGKGRMWSHASQVNPEERWKIVHYVHRLQLGN</sequence>
<evidence type="ECO:0000313" key="8">
    <source>
        <dbReference type="Proteomes" id="UP000609064"/>
    </source>
</evidence>
<keyword evidence="5" id="KW-0732">Signal</keyword>
<dbReference type="InterPro" id="IPR036909">
    <property type="entry name" value="Cyt_c-like_dom_sf"/>
</dbReference>
<evidence type="ECO:0000256" key="1">
    <source>
        <dbReference type="ARBA" id="ARBA00022617"/>
    </source>
</evidence>
<dbReference type="RefSeq" id="WP_188770385.1">
    <property type="nucleotide sequence ID" value="NZ_BMKK01000014.1"/>
</dbReference>
<evidence type="ECO:0000256" key="2">
    <source>
        <dbReference type="ARBA" id="ARBA00022723"/>
    </source>
</evidence>
<comment type="caution">
    <text evidence="7">The sequence shown here is derived from an EMBL/GenBank/DDBJ whole genome shotgun (WGS) entry which is preliminary data.</text>
</comment>
<evidence type="ECO:0000259" key="6">
    <source>
        <dbReference type="PROSITE" id="PS51007"/>
    </source>
</evidence>
<feature type="signal peptide" evidence="5">
    <location>
        <begin position="1"/>
        <end position="23"/>
    </location>
</feature>